<dbReference type="AlphaFoldDB" id="A0A938B2P3"/>
<gene>
    <name evidence="1" type="ORF">FJZ47_04260</name>
</gene>
<dbReference type="EMBL" id="VGLS01000083">
    <property type="protein sequence ID" value="MBM3223003.1"/>
    <property type="molecule type" value="Genomic_DNA"/>
</dbReference>
<accession>A0A938B2P3</accession>
<proteinExistence type="predicted"/>
<evidence type="ECO:0000313" key="1">
    <source>
        <dbReference type="EMBL" id="MBM3223003.1"/>
    </source>
</evidence>
<comment type="caution">
    <text evidence="1">The sequence shown here is derived from an EMBL/GenBank/DDBJ whole genome shotgun (WGS) entry which is preliminary data.</text>
</comment>
<organism evidence="1 2">
    <name type="scientific">Tectimicrobiota bacterium</name>
    <dbReference type="NCBI Taxonomy" id="2528274"/>
    <lineage>
        <taxon>Bacteria</taxon>
        <taxon>Pseudomonadati</taxon>
        <taxon>Nitrospinota/Tectimicrobiota group</taxon>
        <taxon>Candidatus Tectimicrobiota</taxon>
    </lineage>
</organism>
<sequence>MSFGDDACRIRKDNAPLAIAPMRHVAFNLLQTAKQQRESIKRFRKKAGWDDEILQCILTIS</sequence>
<reference evidence="1" key="1">
    <citation type="submission" date="2019-03" db="EMBL/GenBank/DDBJ databases">
        <title>Lake Tanganyika Metagenome-Assembled Genomes (MAGs).</title>
        <authorList>
            <person name="Tran P."/>
        </authorList>
    </citation>
    <scope>NUCLEOTIDE SEQUENCE</scope>
    <source>
        <strain evidence="1">K_DeepCast_65m_m2_066</strain>
    </source>
</reference>
<dbReference type="Proteomes" id="UP000712673">
    <property type="component" value="Unassembled WGS sequence"/>
</dbReference>
<protein>
    <recommendedName>
        <fullName evidence="3">Transposase</fullName>
    </recommendedName>
</protein>
<name>A0A938B2P3_UNCTE</name>
<evidence type="ECO:0000313" key="2">
    <source>
        <dbReference type="Proteomes" id="UP000712673"/>
    </source>
</evidence>
<evidence type="ECO:0008006" key="3">
    <source>
        <dbReference type="Google" id="ProtNLM"/>
    </source>
</evidence>